<dbReference type="EMBL" id="KN832870">
    <property type="protein sequence ID" value="KIN08832.1"/>
    <property type="molecule type" value="Genomic_DNA"/>
</dbReference>
<evidence type="ECO:0000256" key="1">
    <source>
        <dbReference type="ARBA" id="ARBA00006484"/>
    </source>
</evidence>
<dbReference type="Gene3D" id="3.40.50.720">
    <property type="entry name" value="NAD(P)-binding Rossmann-like Domain"/>
    <property type="match status" value="1"/>
</dbReference>
<evidence type="ECO:0000313" key="5">
    <source>
        <dbReference type="Proteomes" id="UP000054321"/>
    </source>
</evidence>
<accession>A0A0C3I361</accession>
<evidence type="ECO:0000256" key="2">
    <source>
        <dbReference type="ARBA" id="ARBA00022857"/>
    </source>
</evidence>
<reference evidence="4 5" key="1">
    <citation type="submission" date="2014-04" db="EMBL/GenBank/DDBJ databases">
        <authorList>
            <consortium name="DOE Joint Genome Institute"/>
            <person name="Kuo A."/>
            <person name="Martino E."/>
            <person name="Perotto S."/>
            <person name="Kohler A."/>
            <person name="Nagy L.G."/>
            <person name="Floudas D."/>
            <person name="Copeland A."/>
            <person name="Barry K.W."/>
            <person name="Cichocki N."/>
            <person name="Veneault-Fourrey C."/>
            <person name="LaButti K."/>
            <person name="Lindquist E.A."/>
            <person name="Lipzen A."/>
            <person name="Lundell T."/>
            <person name="Morin E."/>
            <person name="Murat C."/>
            <person name="Sun H."/>
            <person name="Tunlid A."/>
            <person name="Henrissat B."/>
            <person name="Grigoriev I.V."/>
            <person name="Hibbett D.S."/>
            <person name="Martin F."/>
            <person name="Nordberg H.P."/>
            <person name="Cantor M.N."/>
            <person name="Hua S.X."/>
        </authorList>
    </citation>
    <scope>NUCLEOTIDE SEQUENCE [LARGE SCALE GENOMIC DNA]</scope>
    <source>
        <strain evidence="4 5">Zn</strain>
    </source>
</reference>
<dbReference type="OrthoDB" id="9876299at2759"/>
<proteinExistence type="inferred from homology"/>
<dbReference type="PANTHER" id="PTHR43544">
    <property type="entry name" value="SHORT-CHAIN DEHYDROGENASE/REDUCTASE"/>
    <property type="match status" value="1"/>
</dbReference>
<dbReference type="InterPro" id="IPR051468">
    <property type="entry name" value="Fungal_SecMetab_SDRs"/>
</dbReference>
<dbReference type="HOGENOM" id="CLU_010194_9_1_1"/>
<keyword evidence="2" id="KW-0521">NADP</keyword>
<reference evidence="5" key="2">
    <citation type="submission" date="2015-01" db="EMBL/GenBank/DDBJ databases">
        <title>Evolutionary Origins and Diversification of the Mycorrhizal Mutualists.</title>
        <authorList>
            <consortium name="DOE Joint Genome Institute"/>
            <consortium name="Mycorrhizal Genomics Consortium"/>
            <person name="Kohler A."/>
            <person name="Kuo A."/>
            <person name="Nagy L.G."/>
            <person name="Floudas D."/>
            <person name="Copeland A."/>
            <person name="Barry K.W."/>
            <person name="Cichocki N."/>
            <person name="Veneault-Fourrey C."/>
            <person name="LaButti K."/>
            <person name="Lindquist E.A."/>
            <person name="Lipzen A."/>
            <person name="Lundell T."/>
            <person name="Morin E."/>
            <person name="Murat C."/>
            <person name="Riley R."/>
            <person name="Ohm R."/>
            <person name="Sun H."/>
            <person name="Tunlid A."/>
            <person name="Henrissat B."/>
            <person name="Grigoriev I.V."/>
            <person name="Hibbett D.S."/>
            <person name="Martin F."/>
        </authorList>
    </citation>
    <scope>NUCLEOTIDE SEQUENCE [LARGE SCALE GENOMIC DNA]</scope>
    <source>
        <strain evidence="5">Zn</strain>
    </source>
</reference>
<dbReference type="CDD" id="cd05325">
    <property type="entry name" value="carb_red_sniffer_like_SDR_c"/>
    <property type="match status" value="1"/>
</dbReference>
<keyword evidence="5" id="KW-1185">Reference proteome</keyword>
<keyword evidence="3" id="KW-0560">Oxidoreductase</keyword>
<dbReference type="PRINTS" id="PR00081">
    <property type="entry name" value="GDHRDH"/>
</dbReference>
<dbReference type="Proteomes" id="UP000054321">
    <property type="component" value="Unassembled WGS sequence"/>
</dbReference>
<dbReference type="InterPro" id="IPR002347">
    <property type="entry name" value="SDR_fam"/>
</dbReference>
<dbReference type="GO" id="GO:0016491">
    <property type="term" value="F:oxidoreductase activity"/>
    <property type="evidence" value="ECO:0007669"/>
    <property type="project" value="UniProtKB-KW"/>
</dbReference>
<dbReference type="InParanoid" id="A0A0C3I361"/>
<dbReference type="SUPFAM" id="SSF51735">
    <property type="entry name" value="NAD(P)-binding Rossmann-fold domains"/>
    <property type="match status" value="1"/>
</dbReference>
<protein>
    <recommendedName>
        <fullName evidence="6">Aflatoxin biosynthesis ketoreductase nor-1</fullName>
    </recommendedName>
</protein>
<comment type="similarity">
    <text evidence="1">Belongs to the short-chain dehydrogenases/reductases (SDR) family.</text>
</comment>
<evidence type="ECO:0000256" key="3">
    <source>
        <dbReference type="ARBA" id="ARBA00023002"/>
    </source>
</evidence>
<dbReference type="InterPro" id="IPR036291">
    <property type="entry name" value="NAD(P)-bd_dom_sf"/>
</dbReference>
<evidence type="ECO:0000313" key="4">
    <source>
        <dbReference type="EMBL" id="KIN08832.1"/>
    </source>
</evidence>
<gene>
    <name evidence="4" type="ORF">OIDMADRAFT_23585</name>
</gene>
<dbReference type="PANTHER" id="PTHR43544:SF7">
    <property type="entry name" value="NADB-LER2"/>
    <property type="match status" value="1"/>
</dbReference>
<sequence length="247" mass="26335">MSSTWLITGANRGIGKGIVSQLLARPNTTVIAGLRDIADTTAKDLGKLPAASGSSLIVVKIDAVSDTDAKDAVNSLRSQYGIQQVDVVIANSGILDQWGPVSEVTPEDLRKHFEINTIAPIKLFQATKSLLEKSENPRFNIVSTNIASIGIMENIPLPTIAYGLTKSAANYATSKIHFENPRISAVALHPGWVQTRMGQHAADLAGVAEIPVTVEQSAAGLIQQIDKTTKETLSGKFVGYDGSFTPW</sequence>
<dbReference type="Pfam" id="PF00106">
    <property type="entry name" value="adh_short"/>
    <property type="match status" value="1"/>
</dbReference>
<dbReference type="FunCoup" id="A0A0C3I361">
    <property type="interactions" value="108"/>
</dbReference>
<dbReference type="AlphaFoldDB" id="A0A0C3I361"/>
<dbReference type="GO" id="GO:0005737">
    <property type="term" value="C:cytoplasm"/>
    <property type="evidence" value="ECO:0007669"/>
    <property type="project" value="TreeGrafter"/>
</dbReference>
<name>A0A0C3I361_OIDMZ</name>
<organism evidence="4 5">
    <name type="scientific">Oidiodendron maius (strain Zn)</name>
    <dbReference type="NCBI Taxonomy" id="913774"/>
    <lineage>
        <taxon>Eukaryota</taxon>
        <taxon>Fungi</taxon>
        <taxon>Dikarya</taxon>
        <taxon>Ascomycota</taxon>
        <taxon>Pezizomycotina</taxon>
        <taxon>Leotiomycetes</taxon>
        <taxon>Leotiomycetes incertae sedis</taxon>
        <taxon>Myxotrichaceae</taxon>
        <taxon>Oidiodendron</taxon>
    </lineage>
</organism>
<evidence type="ECO:0008006" key="6">
    <source>
        <dbReference type="Google" id="ProtNLM"/>
    </source>
</evidence>